<comment type="catalytic activity">
    <reaction evidence="11">
        <text>nitric oxide + Fe(III)-[cytochrome c] + H2O = Fe(II)-[cytochrome c] + nitrite + 2 H(+)</text>
        <dbReference type="Rhea" id="RHEA:15233"/>
        <dbReference type="Rhea" id="RHEA-COMP:10350"/>
        <dbReference type="Rhea" id="RHEA-COMP:14399"/>
        <dbReference type="ChEBI" id="CHEBI:15377"/>
        <dbReference type="ChEBI" id="CHEBI:15378"/>
        <dbReference type="ChEBI" id="CHEBI:16301"/>
        <dbReference type="ChEBI" id="CHEBI:16480"/>
        <dbReference type="ChEBI" id="CHEBI:29033"/>
        <dbReference type="ChEBI" id="CHEBI:29034"/>
        <dbReference type="EC" id="1.7.2.1"/>
    </reaction>
</comment>
<evidence type="ECO:0000256" key="10">
    <source>
        <dbReference type="ARBA" id="ARBA00023008"/>
    </source>
</evidence>
<keyword evidence="8" id="KW-0677">Repeat</keyword>
<dbReference type="PRINTS" id="PR00695">
    <property type="entry name" value="CUNO2RDTASE"/>
</dbReference>
<dbReference type="InterPro" id="IPR045087">
    <property type="entry name" value="Cu-oxidase_fam"/>
</dbReference>
<dbReference type="InterPro" id="IPR008972">
    <property type="entry name" value="Cupredoxin"/>
</dbReference>
<evidence type="ECO:0000256" key="6">
    <source>
        <dbReference type="ARBA" id="ARBA00017290"/>
    </source>
</evidence>
<dbReference type="InterPro" id="IPR011707">
    <property type="entry name" value="Cu-oxidase-like_N"/>
</dbReference>
<evidence type="ECO:0000256" key="12">
    <source>
        <dbReference type="PIRSR" id="PIRSR601287-1"/>
    </source>
</evidence>
<keyword evidence="7 12" id="KW-0479">Metal-binding</keyword>
<comment type="similarity">
    <text evidence="3">Belongs to the multicopper oxidase family.</text>
</comment>
<keyword evidence="10 12" id="KW-0186">Copper</keyword>
<dbReference type="PANTHER" id="PTHR11709:SF394">
    <property type="entry name" value="FI03373P-RELATED"/>
    <property type="match status" value="1"/>
</dbReference>
<evidence type="ECO:0000256" key="8">
    <source>
        <dbReference type="ARBA" id="ARBA00022737"/>
    </source>
</evidence>
<feature type="domain" description="Plastocyanin-like" evidence="14">
    <location>
        <begin position="99"/>
        <end position="204"/>
    </location>
</feature>
<evidence type="ECO:0000256" key="5">
    <source>
        <dbReference type="ARBA" id="ARBA00011882"/>
    </source>
</evidence>
<dbReference type="EMBL" id="CP003630">
    <property type="protein sequence ID" value="AFZ16907.1"/>
    <property type="molecule type" value="Genomic_DNA"/>
</dbReference>
<dbReference type="GO" id="GO:0050421">
    <property type="term" value="F:nitrite reductase (NO-forming) activity"/>
    <property type="evidence" value="ECO:0007669"/>
    <property type="project" value="UniProtKB-EC"/>
</dbReference>
<dbReference type="OrthoDB" id="9757546at2"/>
<feature type="binding site" description="type 1 copper site" evidence="12">
    <location>
        <position position="146"/>
    </location>
    <ligand>
        <name>Cu cation</name>
        <dbReference type="ChEBI" id="CHEBI:23378"/>
        <label>1</label>
    </ligand>
</feature>
<dbReference type="KEGG" id="mic:Mic7113_1012"/>
<dbReference type="Proteomes" id="UP000010471">
    <property type="component" value="Chromosome"/>
</dbReference>
<evidence type="ECO:0000256" key="4">
    <source>
        <dbReference type="ARBA" id="ARBA00011233"/>
    </source>
</evidence>
<dbReference type="PANTHER" id="PTHR11709">
    <property type="entry name" value="MULTI-COPPER OXIDASE"/>
    <property type="match status" value="1"/>
</dbReference>
<dbReference type="InterPro" id="IPR011706">
    <property type="entry name" value="Cu-oxidase_C"/>
</dbReference>
<dbReference type="RefSeq" id="WP_015181067.1">
    <property type="nucleotide sequence ID" value="NC_019738.1"/>
</dbReference>
<evidence type="ECO:0000256" key="11">
    <source>
        <dbReference type="ARBA" id="ARBA00049340"/>
    </source>
</evidence>
<feature type="binding site" description="type 1 copper site" evidence="12">
    <location>
        <position position="180"/>
    </location>
    <ligand>
        <name>Cu cation</name>
        <dbReference type="ChEBI" id="CHEBI:23378"/>
        <label>1</label>
    </ligand>
</feature>
<reference evidence="15 16" key="1">
    <citation type="submission" date="2012-06" db="EMBL/GenBank/DDBJ databases">
        <title>Finished chromosome of genome of Microcoleus sp. PCC 7113.</title>
        <authorList>
            <consortium name="US DOE Joint Genome Institute"/>
            <person name="Gugger M."/>
            <person name="Coursin T."/>
            <person name="Rippka R."/>
            <person name="Tandeau De Marsac N."/>
            <person name="Huntemann M."/>
            <person name="Wei C.-L."/>
            <person name="Han J."/>
            <person name="Detter J.C."/>
            <person name="Han C."/>
            <person name="Tapia R."/>
            <person name="Chen A."/>
            <person name="Kyrpides N."/>
            <person name="Mavromatis K."/>
            <person name="Markowitz V."/>
            <person name="Szeto E."/>
            <person name="Ivanova N."/>
            <person name="Pagani I."/>
            <person name="Pati A."/>
            <person name="Goodwin L."/>
            <person name="Nordberg H.P."/>
            <person name="Cantor M.N."/>
            <person name="Hua S.X."/>
            <person name="Woyke T."/>
            <person name="Kerfeld C.A."/>
        </authorList>
    </citation>
    <scope>NUCLEOTIDE SEQUENCE [LARGE SCALE GENOMIC DNA]</scope>
    <source>
        <strain evidence="15 16">PCC 7113</strain>
    </source>
</reference>
<sequence>MSDPFLLKKTPLWNRRQLLKLGLAGLGVTGTALAVQQFAQTRQLTAKVKVPPLPNDASSSEDNRISPMAMLRNFDYGTVKKDNGRTIREFRIVAGNSTVQLNSAVSFVTWNFNGRVPGPTLRAKQGDRVRIIFLNNGGHSHSMHFHGIHPAEADGIKPVRHGAATIYEFDAEPYGVHLYHCHTAPVTRHISKGLYGMFIVDPPQGRPPADEMVMVMGGYDINDDKKNELYAFNGMPNYYMEHPIPIYQNQLVRLYLLNMIEFDAALTFHIHANFFRVYPTGMTLKPTQESDVITMGTAERHILEFAYPYTGKYMFHPHQDAIAESGCMGNFEVIAQG</sequence>
<comment type="cofactor">
    <cofactor evidence="1 12">
        <name>Cu(+)</name>
        <dbReference type="ChEBI" id="CHEBI:49552"/>
    </cofactor>
</comment>
<dbReference type="Pfam" id="PF07732">
    <property type="entry name" value="Cu-oxidase_3"/>
    <property type="match status" value="1"/>
</dbReference>
<comment type="cofactor">
    <cofactor evidence="2 12">
        <name>Cu(2+)</name>
        <dbReference type="ChEBI" id="CHEBI:29036"/>
    </cofactor>
</comment>
<evidence type="ECO:0000256" key="9">
    <source>
        <dbReference type="ARBA" id="ARBA00023002"/>
    </source>
</evidence>
<feature type="binding site" description="type 1 copper site" evidence="12">
    <location>
        <position position="141"/>
    </location>
    <ligand>
        <name>Cu cation</name>
        <dbReference type="ChEBI" id="CHEBI:23378"/>
        <label>1</label>
    </ligand>
</feature>
<dbReference type="PATRIC" id="fig|1173027.3.peg.1115"/>
<feature type="binding site" description="type 1 copper site" evidence="12">
    <location>
        <position position="181"/>
    </location>
    <ligand>
        <name>Cu cation</name>
        <dbReference type="ChEBI" id="CHEBI:23378"/>
        <label>1</label>
    </ligand>
</feature>
<dbReference type="CDD" id="cd11024">
    <property type="entry name" value="CuRO_1_2DMCO_NIR_like"/>
    <property type="match status" value="1"/>
</dbReference>
<dbReference type="GO" id="GO:0005507">
    <property type="term" value="F:copper ion binding"/>
    <property type="evidence" value="ECO:0007669"/>
    <property type="project" value="InterPro"/>
</dbReference>
<accession>K9WBK4</accession>
<dbReference type="Pfam" id="PF07731">
    <property type="entry name" value="Cu-oxidase_2"/>
    <property type="match status" value="1"/>
</dbReference>
<protein>
    <recommendedName>
        <fullName evidence="6">Copper-containing nitrite reductase</fullName>
        <ecNumber evidence="5">1.7.2.1</ecNumber>
    </recommendedName>
</protein>
<evidence type="ECO:0000259" key="13">
    <source>
        <dbReference type="Pfam" id="PF07731"/>
    </source>
</evidence>
<keyword evidence="9" id="KW-0560">Oxidoreductase</keyword>
<comment type="subunit">
    <text evidence="4">Homotrimer.</text>
</comment>
<feature type="domain" description="Plastocyanin-like" evidence="13">
    <location>
        <begin position="224"/>
        <end position="334"/>
    </location>
</feature>
<keyword evidence="16" id="KW-1185">Reference proteome</keyword>
<gene>
    <name evidence="15" type="ORF">Mic7113_1012</name>
</gene>
<evidence type="ECO:0000256" key="2">
    <source>
        <dbReference type="ARBA" id="ARBA00001973"/>
    </source>
</evidence>
<dbReference type="SUPFAM" id="SSF49503">
    <property type="entry name" value="Cupredoxins"/>
    <property type="match status" value="2"/>
</dbReference>
<name>K9WBK4_9CYAN</name>
<evidence type="ECO:0000256" key="3">
    <source>
        <dbReference type="ARBA" id="ARBA00010609"/>
    </source>
</evidence>
<evidence type="ECO:0000256" key="1">
    <source>
        <dbReference type="ARBA" id="ARBA00001960"/>
    </source>
</evidence>
<evidence type="ECO:0000313" key="15">
    <source>
        <dbReference type="EMBL" id="AFZ16907.1"/>
    </source>
</evidence>
<dbReference type="EC" id="1.7.2.1" evidence="5"/>
<dbReference type="Gene3D" id="2.60.40.420">
    <property type="entry name" value="Cupredoxins - blue copper proteins"/>
    <property type="match status" value="2"/>
</dbReference>
<dbReference type="AlphaFoldDB" id="K9WBK4"/>
<evidence type="ECO:0000259" key="14">
    <source>
        <dbReference type="Pfam" id="PF07732"/>
    </source>
</evidence>
<dbReference type="InterPro" id="IPR001287">
    <property type="entry name" value="NO2-reductase_Cu"/>
</dbReference>
<dbReference type="STRING" id="1173027.Mic7113_1012"/>
<evidence type="ECO:0000256" key="7">
    <source>
        <dbReference type="ARBA" id="ARBA00022723"/>
    </source>
</evidence>
<evidence type="ECO:0000313" key="16">
    <source>
        <dbReference type="Proteomes" id="UP000010471"/>
    </source>
</evidence>
<proteinExistence type="inferred from homology"/>
<dbReference type="HOGENOM" id="CLU_031740_0_0_3"/>
<dbReference type="eggNOG" id="COG2132">
    <property type="taxonomic scope" value="Bacteria"/>
</dbReference>
<organism evidence="15 16">
    <name type="scientific">Allocoleopsis franciscana PCC 7113</name>
    <dbReference type="NCBI Taxonomy" id="1173027"/>
    <lineage>
        <taxon>Bacteria</taxon>
        <taxon>Bacillati</taxon>
        <taxon>Cyanobacteriota</taxon>
        <taxon>Cyanophyceae</taxon>
        <taxon>Coleofasciculales</taxon>
        <taxon>Coleofasciculaceae</taxon>
        <taxon>Allocoleopsis</taxon>
        <taxon>Allocoleopsis franciscana</taxon>
    </lineage>
</organism>
<feature type="binding site" description="type 1 copper site" evidence="12">
    <location>
        <position position="189"/>
    </location>
    <ligand>
        <name>Cu cation</name>
        <dbReference type="ChEBI" id="CHEBI:23378"/>
        <label>1</label>
    </ligand>
</feature>